<keyword evidence="5" id="KW-1185">Reference proteome</keyword>
<feature type="domain" description="GFO/IDH/MocA-like oxidoreductase" evidence="3">
    <location>
        <begin position="125"/>
        <end position="258"/>
    </location>
</feature>
<dbReference type="GO" id="GO:0016491">
    <property type="term" value="F:oxidoreductase activity"/>
    <property type="evidence" value="ECO:0007669"/>
    <property type="project" value="UniProtKB-KW"/>
</dbReference>
<dbReference type="InterPro" id="IPR000683">
    <property type="entry name" value="Gfo/Idh/MocA-like_OxRdtase_N"/>
</dbReference>
<dbReference type="PANTHER" id="PTHR43818:SF11">
    <property type="entry name" value="BCDNA.GH03377"/>
    <property type="match status" value="1"/>
</dbReference>
<dbReference type="Gene3D" id="3.40.50.720">
    <property type="entry name" value="NAD(P)-binding Rossmann-like Domain"/>
    <property type="match status" value="1"/>
</dbReference>
<protein>
    <submittedName>
        <fullName evidence="4">Gfo/Idh/MocA family oxidoreductase</fullName>
    </submittedName>
</protein>
<dbReference type="EMBL" id="JAJEPV010000061">
    <property type="protein sequence ID" value="MCC2121143.1"/>
    <property type="molecule type" value="Genomic_DNA"/>
</dbReference>
<keyword evidence="1" id="KW-0560">Oxidoreductase</keyword>
<evidence type="ECO:0000256" key="1">
    <source>
        <dbReference type="ARBA" id="ARBA00023002"/>
    </source>
</evidence>
<feature type="domain" description="Gfo/Idh/MocA-like oxidoreductase N-terminal" evidence="2">
    <location>
        <begin position="2"/>
        <end position="111"/>
    </location>
</feature>
<dbReference type="Proteomes" id="UP001197795">
    <property type="component" value="Unassembled WGS sequence"/>
</dbReference>
<dbReference type="AlphaFoldDB" id="A0AAE3A667"/>
<evidence type="ECO:0000313" key="5">
    <source>
        <dbReference type="Proteomes" id="UP001197795"/>
    </source>
</evidence>
<evidence type="ECO:0000259" key="2">
    <source>
        <dbReference type="Pfam" id="PF01408"/>
    </source>
</evidence>
<dbReference type="SUPFAM" id="SSF51735">
    <property type="entry name" value="NAD(P)-binding Rossmann-fold domains"/>
    <property type="match status" value="1"/>
</dbReference>
<sequence>MGCGVISKQYIQDIQRLYRELEICMVADVHSDVAERTAQQYNILRWGTPDELLNDTETELIINLTPPKMHTEVNRKILLAGKHVYCEKPFALTLKEAREIQELARKKGLAVGCAPDTFLGSSLSTCKKLINDGWIGKPLYVNANMMSAGVETWHPRPEAFYEEGGGPLYDMAPYYLSALVKLFGSVRKVYANAKKGFAERTVYTSERFGCKIPVETPTHFAVIADLKNGMLANMNFSFDISKSTMPHMEIYGTDGTLEAPDPNMTGGVPKVYRREQMLAECFGGQDLNDGGFCTLPELYQDVGNFVRGAGVVDLVHKLDNNEKEDAQLAVHVVDIITSIIKSAETGIPQVLETEYEERK</sequence>
<dbReference type="Gene3D" id="3.30.360.10">
    <property type="entry name" value="Dihydrodipicolinate Reductase, domain 2"/>
    <property type="match status" value="1"/>
</dbReference>
<evidence type="ECO:0000313" key="4">
    <source>
        <dbReference type="EMBL" id="MCC2121143.1"/>
    </source>
</evidence>
<dbReference type="Pfam" id="PF22725">
    <property type="entry name" value="GFO_IDH_MocA_C3"/>
    <property type="match status" value="1"/>
</dbReference>
<proteinExistence type="predicted"/>
<dbReference type="SUPFAM" id="SSF55347">
    <property type="entry name" value="Glyceraldehyde-3-phosphate dehydrogenase-like, C-terminal domain"/>
    <property type="match status" value="1"/>
</dbReference>
<reference evidence="4 5" key="1">
    <citation type="submission" date="2021-10" db="EMBL/GenBank/DDBJ databases">
        <title>Anaerobic single-cell dispensing facilitates the cultivation of human gut bacteria.</title>
        <authorList>
            <person name="Afrizal A."/>
        </authorList>
    </citation>
    <scope>NUCLEOTIDE SEQUENCE [LARGE SCALE GENOMIC DNA]</scope>
    <source>
        <strain evidence="4 5">CLA-AA-H273</strain>
    </source>
</reference>
<accession>A0AAE3A667</accession>
<dbReference type="InterPro" id="IPR055170">
    <property type="entry name" value="GFO_IDH_MocA-like_dom"/>
</dbReference>
<dbReference type="InterPro" id="IPR036291">
    <property type="entry name" value="NAD(P)-bd_dom_sf"/>
</dbReference>
<dbReference type="Pfam" id="PF01408">
    <property type="entry name" value="GFO_IDH_MocA"/>
    <property type="match status" value="1"/>
</dbReference>
<gene>
    <name evidence="4" type="ORF">LKD75_16400</name>
</gene>
<dbReference type="GO" id="GO:0000166">
    <property type="term" value="F:nucleotide binding"/>
    <property type="evidence" value="ECO:0007669"/>
    <property type="project" value="InterPro"/>
</dbReference>
<dbReference type="InterPro" id="IPR050463">
    <property type="entry name" value="Gfo/Idh/MocA_oxidrdct_glycsds"/>
</dbReference>
<evidence type="ECO:0000259" key="3">
    <source>
        <dbReference type="Pfam" id="PF22725"/>
    </source>
</evidence>
<comment type="caution">
    <text evidence="4">The sequence shown here is derived from an EMBL/GenBank/DDBJ whole genome shotgun (WGS) entry which is preliminary data.</text>
</comment>
<dbReference type="PANTHER" id="PTHR43818">
    <property type="entry name" value="BCDNA.GH03377"/>
    <property type="match status" value="1"/>
</dbReference>
<organism evidence="4 5">
    <name type="scientific">Waltera acetigignens</name>
    <dbReference type="NCBI Taxonomy" id="2981769"/>
    <lineage>
        <taxon>Bacteria</taxon>
        <taxon>Bacillati</taxon>
        <taxon>Bacillota</taxon>
        <taxon>Clostridia</taxon>
        <taxon>Lachnospirales</taxon>
        <taxon>Lachnospiraceae</taxon>
        <taxon>Waltera</taxon>
    </lineage>
</organism>
<name>A0AAE3A667_9FIRM</name>